<reference evidence="2 3" key="1">
    <citation type="submission" date="2020-06" db="EMBL/GenBank/DDBJ databases">
        <authorList>
            <person name="Li R."/>
            <person name="Bekaert M."/>
        </authorList>
    </citation>
    <scope>NUCLEOTIDE SEQUENCE [LARGE SCALE GENOMIC DNA]</scope>
    <source>
        <strain evidence="3">wild</strain>
    </source>
</reference>
<keyword evidence="3" id="KW-1185">Reference proteome</keyword>
<name>A0A6J8A762_MYTCO</name>
<organism evidence="2 3">
    <name type="scientific">Mytilus coruscus</name>
    <name type="common">Sea mussel</name>
    <dbReference type="NCBI Taxonomy" id="42192"/>
    <lineage>
        <taxon>Eukaryota</taxon>
        <taxon>Metazoa</taxon>
        <taxon>Spiralia</taxon>
        <taxon>Lophotrochozoa</taxon>
        <taxon>Mollusca</taxon>
        <taxon>Bivalvia</taxon>
        <taxon>Autobranchia</taxon>
        <taxon>Pteriomorphia</taxon>
        <taxon>Mytilida</taxon>
        <taxon>Mytiloidea</taxon>
        <taxon>Mytilidae</taxon>
        <taxon>Mytilinae</taxon>
        <taxon>Mytilus</taxon>
    </lineage>
</organism>
<dbReference type="Proteomes" id="UP000507470">
    <property type="component" value="Unassembled WGS sequence"/>
</dbReference>
<feature type="compositionally biased region" description="Basic and acidic residues" evidence="1">
    <location>
        <begin position="149"/>
        <end position="166"/>
    </location>
</feature>
<evidence type="ECO:0000313" key="3">
    <source>
        <dbReference type="Proteomes" id="UP000507470"/>
    </source>
</evidence>
<dbReference type="EMBL" id="CACVKT020000784">
    <property type="protein sequence ID" value="CAC5363038.1"/>
    <property type="molecule type" value="Genomic_DNA"/>
</dbReference>
<gene>
    <name evidence="2" type="ORF">MCOR_4604</name>
</gene>
<feature type="region of interest" description="Disordered" evidence="1">
    <location>
        <begin position="149"/>
        <end position="185"/>
    </location>
</feature>
<sequence length="185" mass="21766">MLPRAIQLQGNSISSLNIYKSNLFFYSINLKSNDENVINRITKVFRIKLQEKDENYNSISNYIKFRKQIKECKTEEKKAFNTASSESPKIRDLQRNINRTRLKIIKRLKKKVILESDSSEMEIVAAVMIQYSEEVKEFLTFLKDENFEKGTERKKSKLENPEDEKNPIQTSLSMDIDEEKTLTEV</sequence>
<accession>A0A6J8A762</accession>
<evidence type="ECO:0000256" key="1">
    <source>
        <dbReference type="SAM" id="MobiDB-lite"/>
    </source>
</evidence>
<evidence type="ECO:0000313" key="2">
    <source>
        <dbReference type="EMBL" id="CAC5363038.1"/>
    </source>
</evidence>
<protein>
    <submittedName>
        <fullName evidence="2">Uncharacterized protein</fullName>
    </submittedName>
</protein>
<proteinExistence type="predicted"/>
<dbReference type="AlphaFoldDB" id="A0A6J8A762"/>